<dbReference type="RefSeq" id="WP_379961813.1">
    <property type="nucleotide sequence ID" value="NZ_JAUYVI010000011.1"/>
</dbReference>
<feature type="region of interest" description="Disordered" evidence="1">
    <location>
        <begin position="163"/>
        <end position="198"/>
    </location>
</feature>
<accession>A0ABU0YWZ1</accession>
<evidence type="ECO:0000256" key="1">
    <source>
        <dbReference type="SAM" id="MobiDB-lite"/>
    </source>
</evidence>
<dbReference type="PANTHER" id="PTHR35585:SF1">
    <property type="entry name" value="HHE DOMAIN PROTEIN (AFU_ORTHOLOGUE AFUA_4G00730)"/>
    <property type="match status" value="1"/>
</dbReference>
<evidence type="ECO:0000259" key="2">
    <source>
        <dbReference type="Pfam" id="PF01814"/>
    </source>
</evidence>
<dbReference type="Pfam" id="PF01814">
    <property type="entry name" value="Hemerythrin"/>
    <property type="match status" value="1"/>
</dbReference>
<keyword evidence="4" id="KW-1185">Reference proteome</keyword>
<name>A0ABU0YWZ1_9PROT</name>
<organism evidence="3 4">
    <name type="scientific">Dongia sedimenti</name>
    <dbReference type="NCBI Taxonomy" id="3064282"/>
    <lineage>
        <taxon>Bacteria</taxon>
        <taxon>Pseudomonadati</taxon>
        <taxon>Pseudomonadota</taxon>
        <taxon>Alphaproteobacteria</taxon>
        <taxon>Rhodospirillales</taxon>
        <taxon>Dongiaceae</taxon>
        <taxon>Dongia</taxon>
    </lineage>
</organism>
<sequence>MKSPKKSARRKTSRPAGRRAGQDAVALLKADHRKVEGLFKKAEKAKGGAKEKLVEQICNELIIHTMLEEEIFYPACRGEDVEEDMMDEAQVEHDGAKVLINDLLEAGADSPMYDAKVMVLSEYIKHHVKEEEKARTGVFAEAKRKGVDVVALGAEIKARKQALTEQAEGEGLPRPEPKSLGGAKRSNGPASEGMGGKLRTIALAAKRATVG</sequence>
<dbReference type="EMBL" id="JAUYVI010000011">
    <property type="protein sequence ID" value="MDQ7251438.1"/>
    <property type="molecule type" value="Genomic_DNA"/>
</dbReference>
<comment type="caution">
    <text evidence="3">The sequence shown here is derived from an EMBL/GenBank/DDBJ whole genome shotgun (WGS) entry which is preliminary data.</text>
</comment>
<feature type="region of interest" description="Disordered" evidence="1">
    <location>
        <begin position="1"/>
        <end position="22"/>
    </location>
</feature>
<evidence type="ECO:0000313" key="3">
    <source>
        <dbReference type="EMBL" id="MDQ7251438.1"/>
    </source>
</evidence>
<reference evidence="4" key="1">
    <citation type="submission" date="2023-08" db="EMBL/GenBank/DDBJ databases">
        <title>Rhodospirillaceae gen. nov., a novel taxon isolated from the Yangtze River Yuezi River estuary sludge.</title>
        <authorList>
            <person name="Ruan L."/>
        </authorList>
    </citation>
    <scope>NUCLEOTIDE SEQUENCE [LARGE SCALE GENOMIC DNA]</scope>
    <source>
        <strain evidence="4">R-7</strain>
    </source>
</reference>
<feature type="domain" description="Hemerythrin-like" evidence="2">
    <location>
        <begin position="24"/>
        <end position="133"/>
    </location>
</feature>
<gene>
    <name evidence="3" type="ORF">Q8A70_27375</name>
</gene>
<dbReference type="CDD" id="cd12108">
    <property type="entry name" value="Hr-like"/>
    <property type="match status" value="1"/>
</dbReference>
<proteinExistence type="predicted"/>
<dbReference type="Gene3D" id="1.20.120.520">
    <property type="entry name" value="nmb1532 protein domain like"/>
    <property type="match status" value="1"/>
</dbReference>
<evidence type="ECO:0000313" key="4">
    <source>
        <dbReference type="Proteomes" id="UP001230156"/>
    </source>
</evidence>
<dbReference type="Proteomes" id="UP001230156">
    <property type="component" value="Unassembled WGS sequence"/>
</dbReference>
<feature type="compositionally biased region" description="Basic residues" evidence="1">
    <location>
        <begin position="1"/>
        <end position="17"/>
    </location>
</feature>
<dbReference type="InterPro" id="IPR012312">
    <property type="entry name" value="Hemerythrin-like"/>
</dbReference>
<protein>
    <submittedName>
        <fullName evidence="3">Hemerythrin domain-containing protein</fullName>
    </submittedName>
</protein>
<dbReference type="PANTHER" id="PTHR35585">
    <property type="entry name" value="HHE DOMAIN PROTEIN (AFU_ORTHOLOGUE AFUA_4G00730)"/>
    <property type="match status" value="1"/>
</dbReference>